<dbReference type="InterPro" id="IPR001054">
    <property type="entry name" value="A/G_cyclase"/>
</dbReference>
<dbReference type="InterPro" id="IPR050697">
    <property type="entry name" value="Adenylyl/Guanylyl_Cyclase_3/4"/>
</dbReference>
<dbReference type="GO" id="GO:0006171">
    <property type="term" value="P:cAMP biosynthetic process"/>
    <property type="evidence" value="ECO:0007669"/>
    <property type="project" value="TreeGrafter"/>
</dbReference>
<dbReference type="PANTHER" id="PTHR43081">
    <property type="entry name" value="ADENYLATE CYCLASE, TERMINAL-DIFFERENTIATION SPECIFIC-RELATED"/>
    <property type="match status" value="1"/>
</dbReference>
<evidence type="ECO:0000313" key="3">
    <source>
        <dbReference type="EMBL" id="MBC8176477.1"/>
    </source>
</evidence>
<dbReference type="AlphaFoldDB" id="A0A8J6MW09"/>
<keyword evidence="1" id="KW-0472">Membrane</keyword>
<dbReference type="GO" id="GO:0004016">
    <property type="term" value="F:adenylate cyclase activity"/>
    <property type="evidence" value="ECO:0007669"/>
    <property type="project" value="UniProtKB-ARBA"/>
</dbReference>
<accession>A0A8J6MW09</accession>
<dbReference type="PANTHER" id="PTHR43081:SF1">
    <property type="entry name" value="ADENYLATE CYCLASE, TERMINAL-DIFFERENTIATION SPECIFIC"/>
    <property type="match status" value="1"/>
</dbReference>
<dbReference type="Proteomes" id="UP000650524">
    <property type="component" value="Unassembled WGS sequence"/>
</dbReference>
<dbReference type="Pfam" id="PF00211">
    <property type="entry name" value="Guanylate_cyc"/>
    <property type="match status" value="1"/>
</dbReference>
<feature type="transmembrane region" description="Helical" evidence="1">
    <location>
        <begin position="25"/>
        <end position="49"/>
    </location>
</feature>
<feature type="domain" description="Guanylate cyclase" evidence="2">
    <location>
        <begin position="186"/>
        <end position="318"/>
    </location>
</feature>
<dbReference type="InterPro" id="IPR029787">
    <property type="entry name" value="Nucleotide_cyclase"/>
</dbReference>
<comment type="caution">
    <text evidence="3">The sequence shown here is derived from an EMBL/GenBank/DDBJ whole genome shotgun (WGS) entry which is preliminary data.</text>
</comment>
<protein>
    <submittedName>
        <fullName evidence="3">Adenylate/guanylate cyclase domain-containing protein</fullName>
    </submittedName>
</protein>
<proteinExistence type="predicted"/>
<dbReference type="SUPFAM" id="SSF55073">
    <property type="entry name" value="Nucleotide cyclase"/>
    <property type="match status" value="1"/>
</dbReference>
<evidence type="ECO:0000259" key="2">
    <source>
        <dbReference type="PROSITE" id="PS50125"/>
    </source>
</evidence>
<reference evidence="3 4" key="1">
    <citation type="submission" date="2020-08" db="EMBL/GenBank/DDBJ databases">
        <title>Bridging the membrane lipid divide: bacteria of the FCB group superphylum have the potential to synthesize archaeal ether lipids.</title>
        <authorList>
            <person name="Villanueva L."/>
            <person name="Von Meijenfeldt F.A.B."/>
            <person name="Westbye A.B."/>
            <person name="Yadav S."/>
            <person name="Hopmans E.C."/>
            <person name="Dutilh B.E."/>
            <person name="Sinninghe Damste J.S."/>
        </authorList>
    </citation>
    <scope>NUCLEOTIDE SEQUENCE [LARGE SCALE GENOMIC DNA]</scope>
    <source>
        <strain evidence="3">NIOZ-UU27</strain>
    </source>
</reference>
<sequence length="485" mass="54424">MSFLRSKNRKLPPDPNKNEKNSVRAVVLMGVFWRILIIEGILLVGTLIYAALTEDKGSVELFWYALRIISLVAIIVLFMMVTLKSFLEKRIISPLESIAEANKRFQNDDSSPNDVNLPEGAPKEINGIVLSRRQMLDTILKISEERLHLVKFIRNTFGRYLSKRVVDEILESPNGQEIGGRRKTVTVVMSDLRGFTSLAETRDPEDMVRLLNRYLERMSKVIMEYDGMIDEFIGDAILTVFGVPEERDDDPLRAVACALTMQNALVELNNELTHEGYPELEMGIGINTGSVIVGNIGSEIRAKYGIVGATVNMASRIESNTVGGEVLMGESTHRLVKKSVTAAPPHTVMMKGLKRPLVIYPVTAIGAPYNVNLDPQTANQDSIELNLPFHCWKVEDKKMASKAISGETVILNENLITASVEPHLEPLTDIKLIFDFCMEAHCFDDIYAKVLSVEEQNNKTLTRFRITSINQKDRDILKKWTSEAS</sequence>
<gene>
    <name evidence="3" type="ORF">H8E19_03655</name>
</gene>
<dbReference type="EMBL" id="JACNJD010000138">
    <property type="protein sequence ID" value="MBC8176477.1"/>
    <property type="molecule type" value="Genomic_DNA"/>
</dbReference>
<evidence type="ECO:0000313" key="4">
    <source>
        <dbReference type="Proteomes" id="UP000650524"/>
    </source>
</evidence>
<feature type="transmembrane region" description="Helical" evidence="1">
    <location>
        <begin position="61"/>
        <end position="83"/>
    </location>
</feature>
<organism evidence="3 4">
    <name type="scientific">Candidatus Desulfacyla euxinica</name>
    <dbReference type="NCBI Taxonomy" id="2841693"/>
    <lineage>
        <taxon>Bacteria</taxon>
        <taxon>Deltaproteobacteria</taxon>
        <taxon>Candidatus Desulfacyla</taxon>
    </lineage>
</organism>
<evidence type="ECO:0000256" key="1">
    <source>
        <dbReference type="SAM" id="Phobius"/>
    </source>
</evidence>
<dbReference type="CDD" id="cd07302">
    <property type="entry name" value="CHD"/>
    <property type="match status" value="1"/>
</dbReference>
<dbReference type="GO" id="GO:0035556">
    <property type="term" value="P:intracellular signal transduction"/>
    <property type="evidence" value="ECO:0007669"/>
    <property type="project" value="InterPro"/>
</dbReference>
<dbReference type="Gene3D" id="3.30.70.1230">
    <property type="entry name" value="Nucleotide cyclase"/>
    <property type="match status" value="1"/>
</dbReference>
<keyword evidence="1" id="KW-0812">Transmembrane</keyword>
<dbReference type="PROSITE" id="PS50125">
    <property type="entry name" value="GUANYLATE_CYCLASE_2"/>
    <property type="match status" value="1"/>
</dbReference>
<keyword evidence="1" id="KW-1133">Transmembrane helix</keyword>
<name>A0A8J6MW09_9DELT</name>
<dbReference type="SMART" id="SM00044">
    <property type="entry name" value="CYCc"/>
    <property type="match status" value="1"/>
</dbReference>